<proteinExistence type="inferred from homology"/>
<dbReference type="GO" id="GO:0005886">
    <property type="term" value="C:plasma membrane"/>
    <property type="evidence" value="ECO:0007669"/>
    <property type="project" value="TreeGrafter"/>
</dbReference>
<keyword evidence="3 6" id="KW-0812">Transmembrane</keyword>
<dbReference type="Pfam" id="PF02361">
    <property type="entry name" value="CbiQ"/>
    <property type="match status" value="1"/>
</dbReference>
<dbReference type="RefSeq" id="WP_054342516.1">
    <property type="nucleotide sequence ID" value="NZ_FTOE01000001.1"/>
</dbReference>
<evidence type="ECO:0000256" key="1">
    <source>
        <dbReference type="ARBA" id="ARBA00004141"/>
    </source>
</evidence>
<dbReference type="OrthoDB" id="5868344at2"/>
<keyword evidence="4 6" id="KW-1133">Transmembrane helix</keyword>
<dbReference type="Proteomes" id="UP000185999">
    <property type="component" value="Unassembled WGS sequence"/>
</dbReference>
<dbReference type="PANTHER" id="PTHR33514">
    <property type="entry name" value="PROTEIN ABCI12, CHLOROPLASTIC"/>
    <property type="match status" value="1"/>
</dbReference>
<keyword evidence="5 6" id="KW-0472">Membrane</keyword>
<evidence type="ECO:0000256" key="2">
    <source>
        <dbReference type="ARBA" id="ARBA00008564"/>
    </source>
</evidence>
<feature type="transmembrane region" description="Helical" evidence="6">
    <location>
        <begin position="68"/>
        <end position="86"/>
    </location>
</feature>
<comment type="subcellular location">
    <subcellularLocation>
        <location evidence="1">Membrane</location>
        <topology evidence="1">Multi-pass membrane protein</topology>
    </subcellularLocation>
</comment>
<evidence type="ECO:0000256" key="4">
    <source>
        <dbReference type="ARBA" id="ARBA00022989"/>
    </source>
</evidence>
<accession>A0A1N7IY22</accession>
<dbReference type="STRING" id="619304.SAMN05421760_101303"/>
<evidence type="ECO:0000256" key="3">
    <source>
        <dbReference type="ARBA" id="ARBA00022692"/>
    </source>
</evidence>
<evidence type="ECO:0000256" key="5">
    <source>
        <dbReference type="ARBA" id="ARBA00023136"/>
    </source>
</evidence>
<name>A0A1N7IY22_9GAMM</name>
<feature type="transmembrane region" description="Helical" evidence="6">
    <location>
        <begin position="92"/>
        <end position="113"/>
    </location>
</feature>
<dbReference type="CDD" id="cd16914">
    <property type="entry name" value="EcfT"/>
    <property type="match status" value="1"/>
</dbReference>
<feature type="transmembrane region" description="Helical" evidence="6">
    <location>
        <begin position="12"/>
        <end position="33"/>
    </location>
</feature>
<dbReference type="InterPro" id="IPR003339">
    <property type="entry name" value="ABC/ECF_trnsptr_transmembrane"/>
</dbReference>
<reference evidence="8" key="1">
    <citation type="submission" date="2017-01" db="EMBL/GenBank/DDBJ databases">
        <authorList>
            <person name="Varghese N."/>
            <person name="Submissions S."/>
        </authorList>
    </citation>
    <scope>NUCLEOTIDE SEQUENCE [LARGE SCALE GENOMIC DNA]</scope>
    <source>
        <strain evidence="8">DSM 22306</strain>
    </source>
</reference>
<organism evidence="7 8">
    <name type="scientific">Neptunomonas antarctica</name>
    <dbReference type="NCBI Taxonomy" id="619304"/>
    <lineage>
        <taxon>Bacteria</taxon>
        <taxon>Pseudomonadati</taxon>
        <taxon>Pseudomonadota</taxon>
        <taxon>Gammaproteobacteria</taxon>
        <taxon>Oceanospirillales</taxon>
        <taxon>Oceanospirillaceae</taxon>
        <taxon>Neptunomonas</taxon>
    </lineage>
</organism>
<keyword evidence="8" id="KW-1185">Reference proteome</keyword>
<dbReference type="PANTHER" id="PTHR33514:SF13">
    <property type="entry name" value="PROTEIN ABCI12, CHLOROPLASTIC"/>
    <property type="match status" value="1"/>
</dbReference>
<evidence type="ECO:0000313" key="7">
    <source>
        <dbReference type="EMBL" id="SIS41959.1"/>
    </source>
</evidence>
<protein>
    <submittedName>
        <fullName evidence="7">Biotin transport system permease protein</fullName>
    </submittedName>
</protein>
<feature type="transmembrane region" description="Helical" evidence="6">
    <location>
        <begin position="134"/>
        <end position="153"/>
    </location>
</feature>
<sequence length="209" mass="23330">MISLYLAHSSWLHRLPAGFKLCLLAAASMIILPVTQLEWMVVFTLAAALLYVTLGNRGWQNLEMVRPLLPFLAVIMLFHLWAGSFYEGGVSVLRLVTMFLLANLVTLTTRMSDMMEALQPVFRPLQWIGISPRALALAVALMVRFAPVLVLVMNSLDEAWRARGGRKKKWRLIAPLIIQAIRLSDHVAEALTARGGSSGISVRPIETRR</sequence>
<dbReference type="EMBL" id="FTOE01000001">
    <property type="protein sequence ID" value="SIS41959.1"/>
    <property type="molecule type" value="Genomic_DNA"/>
</dbReference>
<evidence type="ECO:0000313" key="8">
    <source>
        <dbReference type="Proteomes" id="UP000185999"/>
    </source>
</evidence>
<dbReference type="AlphaFoldDB" id="A0A1N7IY22"/>
<gene>
    <name evidence="7" type="ORF">SAMN05421760_101303</name>
</gene>
<evidence type="ECO:0000256" key="6">
    <source>
        <dbReference type="SAM" id="Phobius"/>
    </source>
</evidence>
<comment type="similarity">
    <text evidence="2">Belongs to the CbiQ family.</text>
</comment>